<dbReference type="AlphaFoldDB" id="A0A425CSI0"/>
<proteinExistence type="predicted"/>
<dbReference type="EMBL" id="MZMZ02004094">
    <property type="protein sequence ID" value="RQM19971.1"/>
    <property type="molecule type" value="Genomic_DNA"/>
</dbReference>
<dbReference type="Gene3D" id="3.10.590.10">
    <property type="entry name" value="ph1033 like domains"/>
    <property type="match status" value="1"/>
</dbReference>
<comment type="caution">
    <text evidence="3">The sequence shown here is derived from an EMBL/GenBank/DDBJ whole genome shotgun (WGS) entry which is preliminary data.</text>
</comment>
<feature type="transmembrane region" description="Helical" evidence="1">
    <location>
        <begin position="87"/>
        <end position="106"/>
    </location>
</feature>
<dbReference type="InterPro" id="IPR007275">
    <property type="entry name" value="YTH_domain"/>
</dbReference>
<keyword evidence="1" id="KW-0472">Membrane</keyword>
<evidence type="ECO:0000313" key="3">
    <source>
        <dbReference type="EMBL" id="RQM19971.1"/>
    </source>
</evidence>
<feature type="transmembrane region" description="Helical" evidence="1">
    <location>
        <begin position="126"/>
        <end position="147"/>
    </location>
</feature>
<dbReference type="GO" id="GO:0003723">
    <property type="term" value="F:RNA binding"/>
    <property type="evidence" value="ECO:0007669"/>
    <property type="project" value="InterPro"/>
</dbReference>
<dbReference type="Pfam" id="PF04146">
    <property type="entry name" value="YTH"/>
    <property type="match status" value="1"/>
</dbReference>
<keyword evidence="1" id="KW-1133">Transmembrane helix</keyword>
<dbReference type="Proteomes" id="UP000284702">
    <property type="component" value="Unassembled WGS sequence"/>
</dbReference>
<sequence length="163" mass="18435">MTSAVNFDLNFGLWEKQKYEGYFRVEWLVLKDVPNHVLMKVQLNQKSFPRACDGDEVAYNEVCKMSTPAAAAPKRTVLAYIQDNTGWGFNLVVSNILFWLTGFPIYRDYGYSNVHYNEKGGIASGGEGSGVFVITLVLMLICYLVYFGRMISFLTEKGEIKAD</sequence>
<keyword evidence="1" id="KW-0812">Transmembrane</keyword>
<evidence type="ECO:0000313" key="4">
    <source>
        <dbReference type="Proteomes" id="UP000284702"/>
    </source>
</evidence>
<reference evidence="3" key="1">
    <citation type="submission" date="2018-07" db="EMBL/GenBank/DDBJ databases">
        <title>Annotation of Aphanomyces astaci genome assembly.</title>
        <authorList>
            <person name="Studholme D.J."/>
        </authorList>
    </citation>
    <scope>NUCLEOTIDE SEQUENCE [LARGE SCALE GENOMIC DNA]</scope>
    <source>
        <strain evidence="3">Pc</strain>
    </source>
</reference>
<evidence type="ECO:0000259" key="2">
    <source>
        <dbReference type="PROSITE" id="PS50882"/>
    </source>
</evidence>
<dbReference type="VEuPathDB" id="FungiDB:H257_07424"/>
<accession>A0A425CSI0</accession>
<protein>
    <recommendedName>
        <fullName evidence="2">YTH domain-containing protein</fullName>
    </recommendedName>
</protein>
<gene>
    <name evidence="3" type="ORF">B5M09_002637</name>
</gene>
<keyword evidence="4" id="KW-1185">Reference proteome</keyword>
<dbReference type="PROSITE" id="PS50882">
    <property type="entry name" value="YTH"/>
    <property type="match status" value="1"/>
</dbReference>
<evidence type="ECO:0000256" key="1">
    <source>
        <dbReference type="SAM" id="Phobius"/>
    </source>
</evidence>
<name>A0A425CSI0_APHAT</name>
<organism evidence="3 4">
    <name type="scientific">Aphanomyces astaci</name>
    <name type="common">Crayfish plague agent</name>
    <dbReference type="NCBI Taxonomy" id="112090"/>
    <lineage>
        <taxon>Eukaryota</taxon>
        <taxon>Sar</taxon>
        <taxon>Stramenopiles</taxon>
        <taxon>Oomycota</taxon>
        <taxon>Saprolegniomycetes</taxon>
        <taxon>Saprolegniales</taxon>
        <taxon>Verrucalvaceae</taxon>
        <taxon>Aphanomyces</taxon>
    </lineage>
</organism>
<feature type="domain" description="YTH" evidence="2">
    <location>
        <begin position="1"/>
        <end position="72"/>
    </location>
</feature>